<protein>
    <recommendedName>
        <fullName evidence="12">Major facilitator superfamily (MFS) profile domain-containing protein</fullName>
    </recommendedName>
</protein>
<dbReference type="InterPro" id="IPR039309">
    <property type="entry name" value="BT1"/>
</dbReference>
<evidence type="ECO:0000256" key="5">
    <source>
        <dbReference type="ARBA" id="ARBA00022989"/>
    </source>
</evidence>
<keyword evidence="3" id="KW-0813">Transport</keyword>
<feature type="compositionally biased region" description="Basic and acidic residues" evidence="8">
    <location>
        <begin position="1"/>
        <end position="11"/>
    </location>
</feature>
<proteinExistence type="inferred from homology"/>
<accession>A0A484LBW1</accession>
<evidence type="ECO:0000313" key="11">
    <source>
        <dbReference type="Proteomes" id="UP000595140"/>
    </source>
</evidence>
<evidence type="ECO:0000256" key="1">
    <source>
        <dbReference type="ARBA" id="ARBA00004141"/>
    </source>
</evidence>
<dbReference type="SUPFAM" id="SSF103473">
    <property type="entry name" value="MFS general substrate transporter"/>
    <property type="match status" value="1"/>
</dbReference>
<evidence type="ECO:0000256" key="6">
    <source>
        <dbReference type="ARBA" id="ARBA00023136"/>
    </source>
</evidence>
<keyword evidence="11" id="KW-1185">Reference proteome</keyword>
<dbReference type="Pfam" id="PF03092">
    <property type="entry name" value="BT1"/>
    <property type="match status" value="1"/>
</dbReference>
<keyword evidence="6 9" id="KW-0472">Membrane</keyword>
<dbReference type="Gene3D" id="1.20.1250.20">
    <property type="entry name" value="MFS general substrate transporter like domains"/>
    <property type="match status" value="1"/>
</dbReference>
<keyword evidence="4 9" id="KW-0812">Transmembrane</keyword>
<reference evidence="10 11" key="1">
    <citation type="submission" date="2018-04" db="EMBL/GenBank/DDBJ databases">
        <authorList>
            <person name="Vogel A."/>
        </authorList>
    </citation>
    <scope>NUCLEOTIDE SEQUENCE [LARGE SCALE GENOMIC DNA]</scope>
</reference>
<evidence type="ECO:0000256" key="3">
    <source>
        <dbReference type="ARBA" id="ARBA00022448"/>
    </source>
</evidence>
<dbReference type="OrthoDB" id="1923497at2759"/>
<comment type="similarity">
    <text evidence="7">Belongs to the major facilitator superfamily. Phosphate:H(+) symporter (TC 2.A.1.9) family.</text>
</comment>
<feature type="transmembrane region" description="Helical" evidence="9">
    <location>
        <begin position="211"/>
        <end position="230"/>
    </location>
</feature>
<evidence type="ECO:0000256" key="8">
    <source>
        <dbReference type="SAM" id="MobiDB-lite"/>
    </source>
</evidence>
<feature type="transmembrane region" description="Helical" evidence="9">
    <location>
        <begin position="400"/>
        <end position="426"/>
    </location>
</feature>
<name>A0A484LBW1_9ASTE</name>
<organism evidence="10 11">
    <name type="scientific">Cuscuta campestris</name>
    <dbReference type="NCBI Taxonomy" id="132261"/>
    <lineage>
        <taxon>Eukaryota</taxon>
        <taxon>Viridiplantae</taxon>
        <taxon>Streptophyta</taxon>
        <taxon>Embryophyta</taxon>
        <taxon>Tracheophyta</taxon>
        <taxon>Spermatophyta</taxon>
        <taxon>Magnoliopsida</taxon>
        <taxon>eudicotyledons</taxon>
        <taxon>Gunneridae</taxon>
        <taxon>Pentapetalae</taxon>
        <taxon>asterids</taxon>
        <taxon>lamiids</taxon>
        <taxon>Solanales</taxon>
        <taxon>Convolvulaceae</taxon>
        <taxon>Cuscuteae</taxon>
        <taxon>Cuscuta</taxon>
        <taxon>Cuscuta subgen. Grammica</taxon>
        <taxon>Cuscuta sect. Cleistogrammica</taxon>
    </lineage>
</organism>
<dbReference type="GO" id="GO:0016020">
    <property type="term" value="C:membrane"/>
    <property type="evidence" value="ECO:0007669"/>
    <property type="project" value="UniProtKB-SubCell"/>
</dbReference>
<gene>
    <name evidence="10" type="ORF">CCAM_LOCUS15527</name>
</gene>
<feature type="transmembrane region" description="Helical" evidence="9">
    <location>
        <begin position="184"/>
        <end position="204"/>
    </location>
</feature>
<comment type="similarity">
    <text evidence="2">Belongs to the major facilitator superfamily. Folate-biopterin transporter (TC 2.A.71) family.</text>
</comment>
<feature type="region of interest" description="Disordered" evidence="8">
    <location>
        <begin position="1"/>
        <end position="39"/>
    </location>
</feature>
<dbReference type="Proteomes" id="UP000595140">
    <property type="component" value="Unassembled WGS sequence"/>
</dbReference>
<dbReference type="CDD" id="cd17484">
    <property type="entry name" value="MFS_FBT"/>
    <property type="match status" value="1"/>
</dbReference>
<dbReference type="NCBIfam" id="TIGR00788">
    <property type="entry name" value="fbt"/>
    <property type="match status" value="1"/>
</dbReference>
<dbReference type="EMBL" id="OOIL02001251">
    <property type="protein sequence ID" value="VFQ73751.1"/>
    <property type="molecule type" value="Genomic_DNA"/>
</dbReference>
<feature type="transmembrane region" description="Helical" evidence="9">
    <location>
        <begin position="361"/>
        <end position="380"/>
    </location>
</feature>
<feature type="transmembrane region" description="Helical" evidence="9">
    <location>
        <begin position="299"/>
        <end position="318"/>
    </location>
</feature>
<sequence>MAPSKADDRRGGRGRRRRSERDDDLRRSNNGCGNGKRGRVRSDTMRKVLLGLGFWVQGFRCFPWMAVNFFLKDGLRVDPSTLQILQSSANLPMVAKPFYGILSDSVYIYGQHRIPYIAFGALLQALSWIVLALLSYSTISFSTITVYLLLGNLGASIVEVANDALVAEIGKQYSPSSGGELPSFVWMASSLGGVLGNLLVGITLNRLSTQAMFLLFASLLLLQFLVTVVIKERSLDLPKSIASNNQGFKKQLSDLMVALQEPEISYSILWFASSFAAVPALTGTMFYYQTQHLNIETSILGFSKVFGQIAMLFWGIIYNKHLKSVSPRKLISAIQVAMAALMFSDILFVKGLYQTIGIPDSLYVVIISGVLEIMCFFKILPFSVLMAQLCPPGCEGSVMAFLMSAVALALIVSGYLGVALASFVMVTGDDFSGFPSGLTVQAASTLVPLFWSTCVPEGIKPKTN</sequence>
<dbReference type="InterPro" id="IPR036259">
    <property type="entry name" value="MFS_trans_sf"/>
</dbReference>
<dbReference type="PANTHER" id="PTHR31585:SF2">
    <property type="entry name" value="FOLATE-BIOPTERIN TRANSPORTER 7-RELATED"/>
    <property type="match status" value="1"/>
</dbReference>
<feature type="transmembrane region" description="Helical" evidence="9">
    <location>
        <begin position="48"/>
        <end position="71"/>
    </location>
</feature>
<feature type="transmembrane region" description="Helical" evidence="9">
    <location>
        <begin position="264"/>
        <end position="287"/>
    </location>
</feature>
<evidence type="ECO:0000313" key="10">
    <source>
        <dbReference type="EMBL" id="VFQ73751.1"/>
    </source>
</evidence>
<dbReference type="InterPro" id="IPR004324">
    <property type="entry name" value="FBT"/>
</dbReference>
<evidence type="ECO:0008006" key="12">
    <source>
        <dbReference type="Google" id="ProtNLM"/>
    </source>
</evidence>
<comment type="subcellular location">
    <subcellularLocation>
        <location evidence="1">Membrane</location>
        <topology evidence="1">Multi-pass membrane protein</topology>
    </subcellularLocation>
</comment>
<feature type="transmembrane region" description="Helical" evidence="9">
    <location>
        <begin position="330"/>
        <end position="349"/>
    </location>
</feature>
<evidence type="ECO:0000256" key="4">
    <source>
        <dbReference type="ARBA" id="ARBA00022692"/>
    </source>
</evidence>
<dbReference type="AlphaFoldDB" id="A0A484LBW1"/>
<evidence type="ECO:0000256" key="9">
    <source>
        <dbReference type="SAM" id="Phobius"/>
    </source>
</evidence>
<evidence type="ECO:0000256" key="7">
    <source>
        <dbReference type="ARBA" id="ARBA00044504"/>
    </source>
</evidence>
<keyword evidence="5 9" id="KW-1133">Transmembrane helix</keyword>
<feature type="transmembrane region" description="Helical" evidence="9">
    <location>
        <begin position="116"/>
        <end position="139"/>
    </location>
</feature>
<dbReference type="PANTHER" id="PTHR31585">
    <property type="entry name" value="FOLATE-BIOPTERIN TRANSPORTER 1, CHLOROPLASTIC"/>
    <property type="match status" value="1"/>
</dbReference>
<evidence type="ECO:0000256" key="2">
    <source>
        <dbReference type="ARBA" id="ARBA00007015"/>
    </source>
</evidence>